<dbReference type="PROSITE" id="PS00010">
    <property type="entry name" value="ASX_HYDROXYL"/>
    <property type="match status" value="4"/>
</dbReference>
<feature type="domain" description="EGF-like" evidence="9">
    <location>
        <begin position="80"/>
        <end position="121"/>
    </location>
</feature>
<evidence type="ECO:0000256" key="6">
    <source>
        <dbReference type="ARBA" id="ARBA00023157"/>
    </source>
</evidence>
<keyword evidence="6 8" id="KW-1015">Disulfide bond</keyword>
<dbReference type="GeneTree" id="ENSGT00950000183158"/>
<name>A0A8C4R8Q0_EPTBU</name>
<dbReference type="InterPro" id="IPR000742">
    <property type="entry name" value="EGF"/>
</dbReference>
<protein>
    <recommendedName>
        <fullName evidence="9">EGF-like domain-containing protein</fullName>
    </recommendedName>
</protein>
<dbReference type="Ensembl" id="ENSEBUT00000026568.1">
    <property type="protein sequence ID" value="ENSEBUP00000025992.1"/>
    <property type="gene ID" value="ENSEBUG00000016018.1"/>
</dbReference>
<dbReference type="PROSITE" id="PS01187">
    <property type="entry name" value="EGF_CA"/>
    <property type="match status" value="2"/>
</dbReference>
<dbReference type="SUPFAM" id="SSF57184">
    <property type="entry name" value="Growth factor receptor domain"/>
    <property type="match status" value="2"/>
</dbReference>
<evidence type="ECO:0000313" key="11">
    <source>
        <dbReference type="Proteomes" id="UP000694388"/>
    </source>
</evidence>
<reference evidence="10" key="1">
    <citation type="submission" date="2025-08" db="UniProtKB">
        <authorList>
            <consortium name="Ensembl"/>
        </authorList>
    </citation>
    <scope>IDENTIFICATION</scope>
</reference>
<dbReference type="InterPro" id="IPR001881">
    <property type="entry name" value="EGF-like_Ca-bd_dom"/>
</dbReference>
<evidence type="ECO:0000256" key="2">
    <source>
        <dbReference type="ARBA" id="ARBA00022525"/>
    </source>
</evidence>
<feature type="domain" description="EGF-like" evidence="9">
    <location>
        <begin position="38"/>
        <end position="79"/>
    </location>
</feature>
<keyword evidence="3 8" id="KW-0245">EGF-like domain</keyword>
<dbReference type="Gene3D" id="2.10.25.10">
    <property type="entry name" value="Laminin"/>
    <property type="match status" value="4"/>
</dbReference>
<dbReference type="PROSITE" id="PS01186">
    <property type="entry name" value="EGF_2"/>
    <property type="match status" value="3"/>
</dbReference>
<dbReference type="GO" id="GO:0005576">
    <property type="term" value="C:extracellular region"/>
    <property type="evidence" value="ECO:0007669"/>
    <property type="project" value="UniProtKB-SubCell"/>
</dbReference>
<dbReference type="InterPro" id="IPR049883">
    <property type="entry name" value="NOTCH1_EGF-like"/>
</dbReference>
<comment type="subcellular location">
    <subcellularLocation>
        <location evidence="1">Secreted</location>
    </subcellularLocation>
</comment>
<dbReference type="FunFam" id="2.10.25.10:FF:000014">
    <property type="entry name" value="Latent-transforming growth factor beta-binding protein 3"/>
    <property type="match status" value="1"/>
</dbReference>
<dbReference type="CDD" id="cd00054">
    <property type="entry name" value="EGF_CA"/>
    <property type="match status" value="3"/>
</dbReference>
<dbReference type="InterPro" id="IPR000152">
    <property type="entry name" value="EGF-type_Asp/Asn_hydroxyl_site"/>
</dbReference>
<keyword evidence="2" id="KW-0964">Secreted</keyword>
<keyword evidence="5" id="KW-0677">Repeat</keyword>
<evidence type="ECO:0000256" key="5">
    <source>
        <dbReference type="ARBA" id="ARBA00022737"/>
    </source>
</evidence>
<dbReference type="InterPro" id="IPR009030">
    <property type="entry name" value="Growth_fac_rcpt_cys_sf"/>
</dbReference>
<dbReference type="InterPro" id="IPR051145">
    <property type="entry name" value="GAS-SHBG-PROS"/>
</dbReference>
<dbReference type="Pfam" id="PF07645">
    <property type="entry name" value="EGF_CA"/>
    <property type="match status" value="4"/>
</dbReference>
<dbReference type="PANTHER" id="PTHR24040:SF13">
    <property type="entry name" value="FIBROPELLIN-1"/>
    <property type="match status" value="1"/>
</dbReference>
<keyword evidence="11" id="KW-1185">Reference proteome</keyword>
<dbReference type="Proteomes" id="UP000694388">
    <property type="component" value="Unplaced"/>
</dbReference>
<dbReference type="FunFam" id="2.10.25.10:FF:000003">
    <property type="entry name" value="fibrillin-1 isoform X1"/>
    <property type="match status" value="2"/>
</dbReference>
<dbReference type="SMART" id="SM00179">
    <property type="entry name" value="EGF_CA"/>
    <property type="match status" value="4"/>
</dbReference>
<reference evidence="10" key="2">
    <citation type="submission" date="2025-09" db="UniProtKB">
        <authorList>
            <consortium name="Ensembl"/>
        </authorList>
    </citation>
    <scope>IDENTIFICATION</scope>
</reference>
<evidence type="ECO:0000256" key="7">
    <source>
        <dbReference type="ARBA" id="ARBA00023180"/>
    </source>
</evidence>
<evidence type="ECO:0000256" key="3">
    <source>
        <dbReference type="ARBA" id="ARBA00022536"/>
    </source>
</evidence>
<feature type="domain" description="EGF-like" evidence="9">
    <location>
        <begin position="122"/>
        <end position="163"/>
    </location>
</feature>
<dbReference type="OMA" id="SHRCDIN"/>
<organism evidence="10 11">
    <name type="scientific">Eptatretus burgeri</name>
    <name type="common">Inshore hagfish</name>
    <dbReference type="NCBI Taxonomy" id="7764"/>
    <lineage>
        <taxon>Eukaryota</taxon>
        <taxon>Metazoa</taxon>
        <taxon>Chordata</taxon>
        <taxon>Craniata</taxon>
        <taxon>Vertebrata</taxon>
        <taxon>Cyclostomata</taxon>
        <taxon>Myxini</taxon>
        <taxon>Myxiniformes</taxon>
        <taxon>Myxinidae</taxon>
        <taxon>Eptatretinae</taxon>
        <taxon>Eptatretus</taxon>
    </lineage>
</organism>
<evidence type="ECO:0000259" key="9">
    <source>
        <dbReference type="PROSITE" id="PS50026"/>
    </source>
</evidence>
<dbReference type="SMART" id="SM00181">
    <property type="entry name" value="EGF"/>
    <property type="match status" value="4"/>
</dbReference>
<accession>A0A8C4R8Q0</accession>
<comment type="caution">
    <text evidence="8">Lacks conserved residue(s) required for the propagation of feature annotation.</text>
</comment>
<evidence type="ECO:0000256" key="8">
    <source>
        <dbReference type="PROSITE-ProRule" id="PRU00076"/>
    </source>
</evidence>
<feature type="domain" description="EGF-like" evidence="9">
    <location>
        <begin position="164"/>
        <end position="199"/>
    </location>
</feature>
<dbReference type="PANTHER" id="PTHR24040">
    <property type="entry name" value="LAMININ G-LIKE DOMAIN-CONTAINING PROTEIN"/>
    <property type="match status" value="1"/>
</dbReference>
<feature type="disulfide bond" evidence="8">
    <location>
        <begin position="168"/>
        <end position="178"/>
    </location>
</feature>
<evidence type="ECO:0000313" key="10">
    <source>
        <dbReference type="Ensembl" id="ENSEBUP00000025992.1"/>
    </source>
</evidence>
<sequence>MFCTIFSQLFLSSAQYTQLCGNQLPGFIIDIHTGKPVDIDECRDIPGVCYNGVCINQVGSFRCECPLGFSYNDQLLLCEDIDECVNSDHLCFNNAFCVNIPGSYRCECTKGYSRSPSGTCVDRNECSEIPNICSHGECVDTPGSYVCICHAGFTVTEDKAMCIDVDECEQKPCGNGTCRNTVGSYNCLCFPGFELTHNNDCIGKTQPFR</sequence>
<dbReference type="GO" id="GO:0005509">
    <property type="term" value="F:calcium ion binding"/>
    <property type="evidence" value="ECO:0007669"/>
    <property type="project" value="InterPro"/>
</dbReference>
<evidence type="ECO:0000256" key="4">
    <source>
        <dbReference type="ARBA" id="ARBA00022729"/>
    </source>
</evidence>
<keyword evidence="4" id="KW-0732">Signal</keyword>
<keyword evidence="7" id="KW-0325">Glycoprotein</keyword>
<dbReference type="AlphaFoldDB" id="A0A8C4R8Q0"/>
<dbReference type="FunFam" id="2.10.25.10:FF:000244">
    <property type="entry name" value="Fibrillin-1"/>
    <property type="match status" value="1"/>
</dbReference>
<dbReference type="PROSITE" id="PS50026">
    <property type="entry name" value="EGF_3"/>
    <property type="match status" value="4"/>
</dbReference>
<evidence type="ECO:0000256" key="1">
    <source>
        <dbReference type="ARBA" id="ARBA00004613"/>
    </source>
</evidence>
<dbReference type="InterPro" id="IPR018097">
    <property type="entry name" value="EGF_Ca-bd_CS"/>
</dbReference>
<proteinExistence type="predicted"/>